<dbReference type="EMBL" id="MK500482">
    <property type="protein sequence ID" value="QBK90415.1"/>
    <property type="molecule type" value="Genomic_DNA"/>
</dbReference>
<feature type="compositionally biased region" description="Polar residues" evidence="1">
    <location>
        <begin position="363"/>
        <end position="374"/>
    </location>
</feature>
<proteinExistence type="predicted"/>
<protein>
    <submittedName>
        <fullName evidence="2">Uncharacterized protein</fullName>
    </submittedName>
</protein>
<name>A0A481Z4H0_9VIRU</name>
<gene>
    <name evidence="2" type="ORF">LCPAC103_00960</name>
</gene>
<accession>A0A481Z4H0</accession>
<reference evidence="2" key="1">
    <citation type="journal article" date="2019" name="MBio">
        <title>Virus Genomes from Deep Sea Sediments Expand the Ocean Megavirome and Support Independent Origins of Viral Gigantism.</title>
        <authorList>
            <person name="Backstrom D."/>
            <person name="Yutin N."/>
            <person name="Jorgensen S.L."/>
            <person name="Dharamshi J."/>
            <person name="Homa F."/>
            <person name="Zaremba-Niedwiedzka K."/>
            <person name="Spang A."/>
            <person name="Wolf Y.I."/>
            <person name="Koonin E.V."/>
            <person name="Ettema T.J."/>
        </authorList>
    </citation>
    <scope>NUCLEOTIDE SEQUENCE</scope>
</reference>
<organism evidence="2">
    <name type="scientific">Pithovirus LCPAC103</name>
    <dbReference type="NCBI Taxonomy" id="2506588"/>
    <lineage>
        <taxon>Viruses</taxon>
        <taxon>Pithoviruses</taxon>
    </lineage>
</organism>
<evidence type="ECO:0000313" key="2">
    <source>
        <dbReference type="EMBL" id="QBK90415.1"/>
    </source>
</evidence>
<sequence>MEEQTTEIVVSPGIIPDIAGTVAIPGTIVASSTAGTVAIPGTIVASSTATSSGSGYKTITWTDISMADLIPGAVEPKQYETTGKDEHGIEVTETGTYYDIPIMYCPGGDPTKVKPEHIYMEGPPIVSFGGITAKLMGGKMVYSIKLSFRSPAAKIEDDPIYDETARQYKDFNTKIWLRTGQFIEANKDSVKLTHFSAASAETLQMCLYKNKVFTPTDDFTKEPLEDKSTMYVKLLNWESTKDGSTDRTKFVDVDGNIIDWSKLRRNLIIVMIPNLYIRKIYVSAKPSLQVTMKSAVVLSVKLIEQKTPQLETIMRLKAAFPNLGNSLRNELAALEDEGISDPPLLGTTITESSSGKYEAGTMHTMTEGGSTPPISSDHAI</sequence>
<evidence type="ECO:0000256" key="1">
    <source>
        <dbReference type="SAM" id="MobiDB-lite"/>
    </source>
</evidence>
<feature type="region of interest" description="Disordered" evidence="1">
    <location>
        <begin position="342"/>
        <end position="380"/>
    </location>
</feature>